<dbReference type="Gramene" id="KMS99787">
    <property type="protein sequence ID" value="KMS99787"/>
    <property type="gene ID" value="BVRB_1g020800"/>
</dbReference>
<accession>A0A0J8BI69</accession>
<protein>
    <recommendedName>
        <fullName evidence="5">BTB domain-containing protein</fullName>
    </recommendedName>
</protein>
<organism evidence="3 4">
    <name type="scientific">Beta vulgaris subsp. vulgaris</name>
    <name type="common">Beet</name>
    <dbReference type="NCBI Taxonomy" id="3555"/>
    <lineage>
        <taxon>Eukaryota</taxon>
        <taxon>Viridiplantae</taxon>
        <taxon>Streptophyta</taxon>
        <taxon>Embryophyta</taxon>
        <taxon>Tracheophyta</taxon>
        <taxon>Spermatophyta</taxon>
        <taxon>Magnoliopsida</taxon>
        <taxon>eudicotyledons</taxon>
        <taxon>Gunneridae</taxon>
        <taxon>Pentapetalae</taxon>
        <taxon>Caryophyllales</taxon>
        <taxon>Chenopodiaceae</taxon>
        <taxon>Betoideae</taxon>
        <taxon>Beta</taxon>
    </lineage>
</organism>
<dbReference type="PANTHER" id="PTHR23084:SF255">
    <property type="entry name" value="RADIAL SPOKE HEAD 10 HOMOLOG B-LIKE"/>
    <property type="match status" value="1"/>
</dbReference>
<dbReference type="EMBL" id="KQ090201">
    <property type="protein sequence ID" value="KMS99787.1"/>
    <property type="molecule type" value="Genomic_DNA"/>
</dbReference>
<dbReference type="OMA" id="RTECGPV"/>
<dbReference type="SUPFAM" id="SSF82185">
    <property type="entry name" value="Histone H3 K4-specific methyltransferase SET7/9 N-terminal domain"/>
    <property type="match status" value="1"/>
</dbReference>
<dbReference type="AlphaFoldDB" id="A0A0J8BI69"/>
<gene>
    <name evidence="3" type="ORF">BVRB_1g020800</name>
</gene>
<proteinExistence type="predicted"/>
<name>A0A0J8BI69_BETVV</name>
<dbReference type="Pfam" id="PF02493">
    <property type="entry name" value="MORN"/>
    <property type="match status" value="2"/>
</dbReference>
<sequence>MASIDILEKRINNDDKWGLANFLESWELSDVVFIVGVEEKPVPAHKVILAAAGVFHFGPDEVLIQLREVGYPILHNDVVNGDVYAGEYFADKMHGFGVYKFANGHQYEGSWHEGRRQGLGVYSFRQWEAQSGYWQNGQLVKATCQTQLSESHFAVYSSKVSTAIQVISMSLNSMRIPFQPLLRQINECLSFQVPVYGVLDLSKNNACVAVRTECGPVAYVYVGGEAASLDESCDKAAEKAAHDLINKYSVHVEDFTAGKKRGLDRHITLDYMSVLPMVVKHTQALLTPLESIFFDGSRHTAWLTVTCPHNAHGITCIFGDACATLADSKQSDANYKAANYAAVLCALERESYLTTKERVLNIQEPIHPSPLVVEQDCLTPRGKQFQIPTMVSPPFPPKKRKARSSFGNVSSSTKNSAVPLLSIPSEFEIVLKRAKKDGC</sequence>
<keyword evidence="1" id="KW-0677">Repeat</keyword>
<dbReference type="InterPro" id="IPR003409">
    <property type="entry name" value="MORN"/>
</dbReference>
<dbReference type="OrthoDB" id="1721902at2759"/>
<dbReference type="PANTHER" id="PTHR23084">
    <property type="entry name" value="PHOSPHATIDYLINOSITOL-4-PHOSPHATE 5-KINASE RELATED"/>
    <property type="match status" value="1"/>
</dbReference>
<dbReference type="SMART" id="SM00698">
    <property type="entry name" value="MORN"/>
    <property type="match status" value="2"/>
</dbReference>
<evidence type="ECO:0000256" key="2">
    <source>
        <dbReference type="SAM" id="MobiDB-lite"/>
    </source>
</evidence>
<feature type="region of interest" description="Disordered" evidence="2">
    <location>
        <begin position="393"/>
        <end position="415"/>
    </location>
</feature>
<reference evidence="3 4" key="1">
    <citation type="journal article" date="2014" name="Nature">
        <title>The genome of the recently domesticated crop plant sugar beet (Beta vulgaris).</title>
        <authorList>
            <person name="Dohm J.C."/>
            <person name="Minoche A.E."/>
            <person name="Holtgrawe D."/>
            <person name="Capella-Gutierrez S."/>
            <person name="Zakrzewski F."/>
            <person name="Tafer H."/>
            <person name="Rupp O."/>
            <person name="Sorensen T.R."/>
            <person name="Stracke R."/>
            <person name="Reinhardt R."/>
            <person name="Goesmann A."/>
            <person name="Kraft T."/>
            <person name="Schulz B."/>
            <person name="Stadler P.F."/>
            <person name="Schmidt T."/>
            <person name="Gabaldon T."/>
            <person name="Lehrach H."/>
            <person name="Weisshaar B."/>
            <person name="Himmelbauer H."/>
        </authorList>
    </citation>
    <scope>NUCLEOTIDE SEQUENCE [LARGE SCALE GENOMIC DNA]</scope>
    <source>
        <tissue evidence="3">Taproot</tissue>
    </source>
</reference>
<keyword evidence="4" id="KW-1185">Reference proteome</keyword>
<evidence type="ECO:0000313" key="3">
    <source>
        <dbReference type="EMBL" id="KMS99787.1"/>
    </source>
</evidence>
<evidence type="ECO:0008006" key="5">
    <source>
        <dbReference type="Google" id="ProtNLM"/>
    </source>
</evidence>
<dbReference type="GO" id="GO:0016020">
    <property type="term" value="C:membrane"/>
    <property type="evidence" value="ECO:0007669"/>
    <property type="project" value="UniProtKB-ARBA"/>
</dbReference>
<dbReference type="Gene3D" id="2.20.110.10">
    <property type="entry name" value="Histone H3 K4-specific methyltransferase SET7/9 N-terminal domain"/>
    <property type="match status" value="1"/>
</dbReference>
<dbReference type="Proteomes" id="UP000035740">
    <property type="component" value="Unassembled WGS sequence"/>
</dbReference>
<feature type="compositionally biased region" description="Polar residues" evidence="2">
    <location>
        <begin position="405"/>
        <end position="415"/>
    </location>
</feature>
<evidence type="ECO:0000256" key="1">
    <source>
        <dbReference type="ARBA" id="ARBA00022737"/>
    </source>
</evidence>
<evidence type="ECO:0000313" key="4">
    <source>
        <dbReference type="Proteomes" id="UP000035740"/>
    </source>
</evidence>